<feature type="region of interest" description="Disordered" evidence="1">
    <location>
        <begin position="36"/>
        <end position="68"/>
    </location>
</feature>
<evidence type="ECO:0000256" key="1">
    <source>
        <dbReference type="SAM" id="MobiDB-lite"/>
    </source>
</evidence>
<dbReference type="Proteomes" id="UP001303222">
    <property type="component" value="Unassembled WGS sequence"/>
</dbReference>
<gene>
    <name evidence="2" type="ORF">QBC32DRAFT_386599</name>
</gene>
<dbReference type="AlphaFoldDB" id="A0AAN6P2L3"/>
<sequence length="88" mass="8977">MAAPSSSAAPATPGLSDKVAKIDIASAWAVKSSKLKIPPLSTPRSGSGSASASASASASTSRGVKRKAEVEVHRLAGRIRCSRKIQEF</sequence>
<proteinExistence type="predicted"/>
<dbReference type="EMBL" id="MU859064">
    <property type="protein sequence ID" value="KAK3956589.1"/>
    <property type="molecule type" value="Genomic_DNA"/>
</dbReference>
<evidence type="ECO:0000313" key="3">
    <source>
        <dbReference type="Proteomes" id="UP001303222"/>
    </source>
</evidence>
<organism evidence="2 3">
    <name type="scientific">Pseudoneurospora amorphoporcata</name>
    <dbReference type="NCBI Taxonomy" id="241081"/>
    <lineage>
        <taxon>Eukaryota</taxon>
        <taxon>Fungi</taxon>
        <taxon>Dikarya</taxon>
        <taxon>Ascomycota</taxon>
        <taxon>Pezizomycotina</taxon>
        <taxon>Sordariomycetes</taxon>
        <taxon>Sordariomycetidae</taxon>
        <taxon>Sordariales</taxon>
        <taxon>Sordariaceae</taxon>
        <taxon>Pseudoneurospora</taxon>
    </lineage>
</organism>
<name>A0AAN6P2L3_9PEZI</name>
<accession>A0AAN6P2L3</accession>
<reference evidence="2" key="2">
    <citation type="submission" date="2023-06" db="EMBL/GenBank/DDBJ databases">
        <authorList>
            <consortium name="Lawrence Berkeley National Laboratory"/>
            <person name="Mondo S.J."/>
            <person name="Hensen N."/>
            <person name="Bonometti L."/>
            <person name="Westerberg I."/>
            <person name="Brannstrom I.O."/>
            <person name="Guillou S."/>
            <person name="Cros-Aarteil S."/>
            <person name="Calhoun S."/>
            <person name="Haridas S."/>
            <person name="Kuo A."/>
            <person name="Pangilinan J."/>
            <person name="Riley R."/>
            <person name="Labutti K."/>
            <person name="Andreopoulos B."/>
            <person name="Lipzen A."/>
            <person name="Chen C."/>
            <person name="Yanf M."/>
            <person name="Daum C."/>
            <person name="Ng V."/>
            <person name="Clum A."/>
            <person name="Steindorff A."/>
            <person name="Ohm R."/>
            <person name="Martin F."/>
            <person name="Silar P."/>
            <person name="Natvig D."/>
            <person name="Lalanne C."/>
            <person name="Gautier V."/>
            <person name="Ament-Velasquez S.L."/>
            <person name="Kruys A."/>
            <person name="Hutchinson M.I."/>
            <person name="Powell A.J."/>
            <person name="Barry K."/>
            <person name="Miller A.N."/>
            <person name="Grigoriev I.V."/>
            <person name="Debuchy R."/>
            <person name="Gladieux P."/>
            <person name="Thoren M.H."/>
            <person name="Johannesson H."/>
        </authorList>
    </citation>
    <scope>NUCLEOTIDE SEQUENCE</scope>
    <source>
        <strain evidence="2">CBS 626.80</strain>
    </source>
</reference>
<reference evidence="2" key="1">
    <citation type="journal article" date="2023" name="Mol. Phylogenet. Evol.">
        <title>Genome-scale phylogeny and comparative genomics of the fungal order Sordariales.</title>
        <authorList>
            <person name="Hensen N."/>
            <person name="Bonometti L."/>
            <person name="Westerberg I."/>
            <person name="Brannstrom I.O."/>
            <person name="Guillou S."/>
            <person name="Cros-Aarteil S."/>
            <person name="Calhoun S."/>
            <person name="Haridas S."/>
            <person name="Kuo A."/>
            <person name="Mondo S."/>
            <person name="Pangilinan J."/>
            <person name="Riley R."/>
            <person name="LaButti K."/>
            <person name="Andreopoulos B."/>
            <person name="Lipzen A."/>
            <person name="Chen C."/>
            <person name="Yan M."/>
            <person name="Daum C."/>
            <person name="Ng V."/>
            <person name="Clum A."/>
            <person name="Steindorff A."/>
            <person name="Ohm R.A."/>
            <person name="Martin F."/>
            <person name="Silar P."/>
            <person name="Natvig D.O."/>
            <person name="Lalanne C."/>
            <person name="Gautier V."/>
            <person name="Ament-Velasquez S.L."/>
            <person name="Kruys A."/>
            <person name="Hutchinson M.I."/>
            <person name="Powell A.J."/>
            <person name="Barry K."/>
            <person name="Miller A.N."/>
            <person name="Grigoriev I.V."/>
            <person name="Debuchy R."/>
            <person name="Gladieux P."/>
            <person name="Hiltunen Thoren M."/>
            <person name="Johannesson H."/>
        </authorList>
    </citation>
    <scope>NUCLEOTIDE SEQUENCE</scope>
    <source>
        <strain evidence="2">CBS 626.80</strain>
    </source>
</reference>
<protein>
    <submittedName>
        <fullName evidence="2">Uncharacterized protein</fullName>
    </submittedName>
</protein>
<keyword evidence="3" id="KW-1185">Reference proteome</keyword>
<evidence type="ECO:0000313" key="2">
    <source>
        <dbReference type="EMBL" id="KAK3956589.1"/>
    </source>
</evidence>
<feature type="compositionally biased region" description="Low complexity" evidence="1">
    <location>
        <begin position="45"/>
        <end position="59"/>
    </location>
</feature>
<comment type="caution">
    <text evidence="2">The sequence shown here is derived from an EMBL/GenBank/DDBJ whole genome shotgun (WGS) entry which is preliminary data.</text>
</comment>